<keyword evidence="4" id="KW-1185">Reference proteome</keyword>
<feature type="compositionally biased region" description="Low complexity" evidence="2">
    <location>
        <begin position="9"/>
        <end position="37"/>
    </location>
</feature>
<protein>
    <submittedName>
        <fullName evidence="3">Uncharacterized protein</fullName>
    </submittedName>
</protein>
<feature type="compositionally biased region" description="Polar residues" evidence="2">
    <location>
        <begin position="256"/>
        <end position="270"/>
    </location>
</feature>
<comment type="caution">
    <text evidence="3">The sequence shown here is derived from an EMBL/GenBank/DDBJ whole genome shotgun (WGS) entry which is preliminary data.</text>
</comment>
<reference evidence="3" key="1">
    <citation type="journal article" date="2020" name="Fungal Divers.">
        <title>Resolving the Mortierellaceae phylogeny through synthesis of multi-gene phylogenetics and phylogenomics.</title>
        <authorList>
            <person name="Vandepol N."/>
            <person name="Liber J."/>
            <person name="Desiro A."/>
            <person name="Na H."/>
            <person name="Kennedy M."/>
            <person name="Barry K."/>
            <person name="Grigoriev I.V."/>
            <person name="Miller A.N."/>
            <person name="O'Donnell K."/>
            <person name="Stajich J.E."/>
            <person name="Bonito G."/>
        </authorList>
    </citation>
    <scope>NUCLEOTIDE SEQUENCE</scope>
    <source>
        <strain evidence="3">MES-2147</strain>
    </source>
</reference>
<accession>A0A9P6IR12</accession>
<dbReference type="PANTHER" id="PTHR15243:SF0">
    <property type="entry name" value="SERINE_THREONINE-PROTEIN KINASE 19"/>
    <property type="match status" value="1"/>
</dbReference>
<organism evidence="3 4">
    <name type="scientific">Modicella reniformis</name>
    <dbReference type="NCBI Taxonomy" id="1440133"/>
    <lineage>
        <taxon>Eukaryota</taxon>
        <taxon>Fungi</taxon>
        <taxon>Fungi incertae sedis</taxon>
        <taxon>Mucoromycota</taxon>
        <taxon>Mortierellomycotina</taxon>
        <taxon>Mortierellomycetes</taxon>
        <taxon>Mortierellales</taxon>
        <taxon>Mortierellaceae</taxon>
        <taxon>Modicella</taxon>
    </lineage>
</organism>
<feature type="region of interest" description="Disordered" evidence="2">
    <location>
        <begin position="1"/>
        <end position="41"/>
    </location>
</feature>
<feature type="region of interest" description="Disordered" evidence="2">
    <location>
        <begin position="143"/>
        <end position="176"/>
    </location>
</feature>
<dbReference type="Proteomes" id="UP000749646">
    <property type="component" value="Unassembled WGS sequence"/>
</dbReference>
<feature type="region of interest" description="Disordered" evidence="2">
    <location>
        <begin position="304"/>
        <end position="328"/>
    </location>
</feature>
<dbReference type="EMBL" id="JAAAHW010009463">
    <property type="protein sequence ID" value="KAF9940347.1"/>
    <property type="molecule type" value="Genomic_DNA"/>
</dbReference>
<feature type="compositionally biased region" description="Low complexity" evidence="2">
    <location>
        <begin position="271"/>
        <end position="285"/>
    </location>
</feature>
<feature type="compositionally biased region" description="Low complexity" evidence="2">
    <location>
        <begin position="312"/>
        <end position="327"/>
    </location>
</feature>
<sequence>MASKRLSSQQARRYQLLAAASSSSSSSSSSQPTSSSSNNNYPKDTLGAIHYILDQLQPQRVRQHKVFPRVCMVHQLYSLIQDNTDVDRTLAQLIKENTIRKFYLGGTGSDEFAIMFTCDYVAQIQQAKEQYLKDLQGRQGEAVHHHHRSSLVLPKRKHPYADSISSPTMNKKTKPLTVGSETVVTGVITKTSTTNTASSQEQAGEIFDRFQALVLSGHCMEISIQHSRIQSVIGATDQDITTLIRYSLLNQSLSQPANPHLVNLNQPVGRSNNSDNNNNNNSDNNPTASGGRAALHQLIHATNQEQTRGVHPDTSGSPSTSSPSLSTAAGRVSDHIAFRFAIRQGGLFVTHFLKGRLEVLRMIRRQTFKDMLTSVKFPSN</sequence>
<evidence type="ECO:0000256" key="1">
    <source>
        <dbReference type="ARBA" id="ARBA00093458"/>
    </source>
</evidence>
<dbReference type="PANTHER" id="PTHR15243">
    <property type="entry name" value="SERINE/THREONINE-PROTEIN KINASE 19"/>
    <property type="match status" value="1"/>
</dbReference>
<dbReference type="OrthoDB" id="10261701at2759"/>
<dbReference type="GO" id="GO:0046579">
    <property type="term" value="P:positive regulation of Ras protein signal transduction"/>
    <property type="evidence" value="ECO:0007669"/>
    <property type="project" value="TreeGrafter"/>
</dbReference>
<dbReference type="InterPro" id="IPR018865">
    <property type="entry name" value="STK19-like"/>
</dbReference>
<feature type="compositionally biased region" description="Basic residues" evidence="2">
    <location>
        <begin position="144"/>
        <end position="158"/>
    </location>
</feature>
<dbReference type="AlphaFoldDB" id="A0A9P6IR12"/>
<evidence type="ECO:0000256" key="2">
    <source>
        <dbReference type="SAM" id="MobiDB-lite"/>
    </source>
</evidence>
<evidence type="ECO:0000313" key="4">
    <source>
        <dbReference type="Proteomes" id="UP000749646"/>
    </source>
</evidence>
<evidence type="ECO:0000313" key="3">
    <source>
        <dbReference type="EMBL" id="KAF9940347.1"/>
    </source>
</evidence>
<gene>
    <name evidence="3" type="ORF">BGZ65_007238</name>
</gene>
<name>A0A9P6IR12_9FUNG</name>
<proteinExistence type="inferred from homology"/>
<comment type="similarity">
    <text evidence="1">Belongs to the STK19 family.</text>
</comment>
<feature type="region of interest" description="Disordered" evidence="2">
    <location>
        <begin position="256"/>
        <end position="290"/>
    </location>
</feature>
<dbReference type="Pfam" id="PF10494">
    <property type="entry name" value="Stk19"/>
    <property type="match status" value="1"/>
</dbReference>